<comment type="caution">
    <text evidence="2">The sequence shown here is derived from an EMBL/GenBank/DDBJ whole genome shotgun (WGS) entry which is preliminary data.</text>
</comment>
<organism evidence="2 3">
    <name type="scientific">Callipepla squamata</name>
    <name type="common">Scaled quail</name>
    <dbReference type="NCBI Taxonomy" id="9009"/>
    <lineage>
        <taxon>Eukaryota</taxon>
        <taxon>Metazoa</taxon>
        <taxon>Chordata</taxon>
        <taxon>Craniata</taxon>
        <taxon>Vertebrata</taxon>
        <taxon>Euteleostomi</taxon>
        <taxon>Archelosauria</taxon>
        <taxon>Archosauria</taxon>
        <taxon>Dinosauria</taxon>
        <taxon>Saurischia</taxon>
        <taxon>Theropoda</taxon>
        <taxon>Coelurosauria</taxon>
        <taxon>Aves</taxon>
        <taxon>Neognathae</taxon>
        <taxon>Galloanserae</taxon>
        <taxon>Galliformes</taxon>
        <taxon>Odontophoridae</taxon>
        <taxon>Callipepla</taxon>
    </lineage>
</organism>
<dbReference type="PANTHER" id="PTHR21465:SF2">
    <property type="entry name" value="ZINC FINGER PROTEIN 469"/>
    <property type="match status" value="1"/>
</dbReference>
<evidence type="ECO:0000313" key="3">
    <source>
        <dbReference type="Proteomes" id="UP000198323"/>
    </source>
</evidence>
<keyword evidence="3" id="KW-1185">Reference proteome</keyword>
<proteinExistence type="predicted"/>
<reference evidence="2 3" key="1">
    <citation type="submission" date="2016-07" db="EMBL/GenBank/DDBJ databases">
        <title>Disparate Historic Effective Population Sizes Predicted by Modern Levels of Genome Diversity for the Scaled Quail (Callipepla squamata) and the Northern Bobwhite (Colinus virginianus): Inferences from First and Second Generation Draft Genome Assemblies for Sympatric New World Quail.</title>
        <authorList>
            <person name="Oldeschulte D.L."/>
            <person name="Halley Y.A."/>
            <person name="Bhattarai E.K."/>
            <person name="Brashear W.A."/>
            <person name="Hill J."/>
            <person name="Metz R.P."/>
            <person name="Johnson C.D."/>
            <person name="Rollins D."/>
            <person name="Peterson M.J."/>
            <person name="Bickhart D.M."/>
            <person name="Decker J.E."/>
            <person name="Seabury C.M."/>
        </authorList>
    </citation>
    <scope>NUCLEOTIDE SEQUENCE [LARGE SCALE GENOMIC DNA]</scope>
    <source>
        <strain evidence="2 3">Texas</strain>
        <tissue evidence="2">Leg muscle</tissue>
    </source>
</reference>
<protein>
    <submittedName>
        <fullName evidence="2">Uncharacterized protein</fullName>
    </submittedName>
</protein>
<feature type="region of interest" description="Disordered" evidence="1">
    <location>
        <begin position="305"/>
        <end position="325"/>
    </location>
</feature>
<feature type="compositionally biased region" description="Basic and acidic residues" evidence="1">
    <location>
        <begin position="13"/>
        <end position="37"/>
    </location>
</feature>
<feature type="compositionally biased region" description="Basic residues" evidence="1">
    <location>
        <begin position="103"/>
        <end position="112"/>
    </location>
</feature>
<dbReference type="EMBL" id="MCFN01000104">
    <property type="protein sequence ID" value="OXB65052.1"/>
    <property type="molecule type" value="Genomic_DNA"/>
</dbReference>
<dbReference type="OrthoDB" id="9897853at2759"/>
<feature type="compositionally biased region" description="Polar residues" evidence="1">
    <location>
        <begin position="366"/>
        <end position="393"/>
    </location>
</feature>
<sequence length="411" mass="43547">MTGETQHAYNISEKSEAGPKEQDKDFGFEGCGEKDGRGLGGTEGMSSFATTKDKEPHSQREAVIRPQQAGKIDFKSLHNNPKFASESGWGSIKGGPQSPSGKGRTRERSRRAGKGERGQHQLYRLSIASARPSPTIGIAYPQQKVTPPKAPDTGRGPAAGSYRFHAPNVPEEEELSFGRCFPEAAAGRTSANYTSPPHGPKGQPPAGVPLKSPGTNGQLHYFEFQANGANVWPSPEKSFTGASYGVKPSSFPEGGKAGGHSLGTLPFQFPFQLLHEAGKEPYHGDAEYLDVAIATGQAAHGAFSFHSSSPRDWQEETPSVSPFEGTCPPGRLYGVPPLLAPLPAPHRGPLPCYKGRSEHPTDPSGALSSSGAIDQNPSTFQENQGVFPSSLHSPSVPKPVVARIRGLPAAT</sequence>
<feature type="region of interest" description="Disordered" evidence="1">
    <location>
        <begin position="188"/>
        <end position="214"/>
    </location>
</feature>
<accession>A0A226NC44</accession>
<feature type="region of interest" description="Disordered" evidence="1">
    <location>
        <begin position="138"/>
        <end position="160"/>
    </location>
</feature>
<name>A0A226NC44_CALSU</name>
<dbReference type="PANTHER" id="PTHR21465">
    <property type="entry name" value="ZINC FINGER PROTEIN 469"/>
    <property type="match status" value="1"/>
</dbReference>
<feature type="region of interest" description="Disordered" evidence="1">
    <location>
        <begin position="349"/>
        <end position="411"/>
    </location>
</feature>
<evidence type="ECO:0000256" key="1">
    <source>
        <dbReference type="SAM" id="MobiDB-lite"/>
    </source>
</evidence>
<feature type="region of interest" description="Disordered" evidence="1">
    <location>
        <begin position="1"/>
        <end position="123"/>
    </location>
</feature>
<feature type="compositionally biased region" description="Pro residues" evidence="1">
    <location>
        <begin position="197"/>
        <end position="207"/>
    </location>
</feature>
<dbReference type="STRING" id="9009.A0A226NC44"/>
<dbReference type="AlphaFoldDB" id="A0A226NC44"/>
<gene>
    <name evidence="2" type="ORF">ASZ78_008335</name>
</gene>
<dbReference type="InterPro" id="IPR039270">
    <property type="entry name" value="ZNF469"/>
</dbReference>
<feature type="compositionally biased region" description="Basic and acidic residues" evidence="1">
    <location>
        <begin position="51"/>
        <end position="63"/>
    </location>
</feature>
<dbReference type="Proteomes" id="UP000198323">
    <property type="component" value="Unassembled WGS sequence"/>
</dbReference>
<evidence type="ECO:0000313" key="2">
    <source>
        <dbReference type="EMBL" id="OXB65052.1"/>
    </source>
</evidence>